<dbReference type="EMBL" id="VFPH01000002">
    <property type="protein sequence ID" value="TQM38287.1"/>
    <property type="molecule type" value="Genomic_DNA"/>
</dbReference>
<comment type="caution">
    <text evidence="2">The sequence shown here is derived from an EMBL/GenBank/DDBJ whole genome shotgun (WGS) entry which is preliminary data.</text>
</comment>
<proteinExistence type="predicted"/>
<feature type="transmembrane region" description="Helical" evidence="1">
    <location>
        <begin position="16"/>
        <end position="36"/>
    </location>
</feature>
<dbReference type="RefSeq" id="WP_170225851.1">
    <property type="nucleotide sequence ID" value="NZ_VFPH01000002.1"/>
</dbReference>
<feature type="transmembrane region" description="Helical" evidence="1">
    <location>
        <begin position="42"/>
        <end position="63"/>
    </location>
</feature>
<dbReference type="NCBIfam" id="NF041646">
    <property type="entry name" value="VC0807_fam"/>
    <property type="match status" value="1"/>
</dbReference>
<sequence>MTQTTDRSPAPAAPRWSMFLGLFWDIGLSLVAYYGLRAMGASPYVALLGGTVTAGLRIAYVWLRTRRFDGFAAFMLVEFGVGLGFALLTGDARFLVAKESFSTAIAGLIFLASCGFGRPMIWHAAARFQPAARAELERRWQAVPEFRHAFRMLTIGWGAGLLAEAVARVVVAYTLPVDAAAGLSQLLRFGTMGLLVLWTLAAVKRHRAGRS</sequence>
<organism evidence="2 3">
    <name type="scientific">Pseudonocardia cypriaca</name>
    <dbReference type="NCBI Taxonomy" id="882449"/>
    <lineage>
        <taxon>Bacteria</taxon>
        <taxon>Bacillati</taxon>
        <taxon>Actinomycetota</taxon>
        <taxon>Actinomycetes</taxon>
        <taxon>Pseudonocardiales</taxon>
        <taxon>Pseudonocardiaceae</taxon>
        <taxon>Pseudonocardia</taxon>
    </lineage>
</organism>
<name>A0A543FWS5_9PSEU</name>
<evidence type="ECO:0000313" key="3">
    <source>
        <dbReference type="Proteomes" id="UP000319818"/>
    </source>
</evidence>
<gene>
    <name evidence="2" type="ORF">FB388_5518</name>
</gene>
<feature type="transmembrane region" description="Helical" evidence="1">
    <location>
        <begin position="185"/>
        <end position="203"/>
    </location>
</feature>
<accession>A0A543FWS5</accession>
<keyword evidence="1" id="KW-0812">Transmembrane</keyword>
<dbReference type="Proteomes" id="UP000319818">
    <property type="component" value="Unassembled WGS sequence"/>
</dbReference>
<keyword evidence="1" id="KW-1133">Transmembrane helix</keyword>
<evidence type="ECO:0000256" key="1">
    <source>
        <dbReference type="SAM" id="Phobius"/>
    </source>
</evidence>
<evidence type="ECO:0000313" key="2">
    <source>
        <dbReference type="EMBL" id="TQM38287.1"/>
    </source>
</evidence>
<feature type="transmembrane region" description="Helical" evidence="1">
    <location>
        <begin position="149"/>
        <end position="173"/>
    </location>
</feature>
<feature type="transmembrane region" description="Helical" evidence="1">
    <location>
        <begin position="101"/>
        <end position="128"/>
    </location>
</feature>
<reference evidence="2 3" key="1">
    <citation type="submission" date="2019-06" db="EMBL/GenBank/DDBJ databases">
        <title>Sequencing the genomes of 1000 actinobacteria strains.</title>
        <authorList>
            <person name="Klenk H.-P."/>
        </authorList>
    </citation>
    <scope>NUCLEOTIDE SEQUENCE [LARGE SCALE GENOMIC DNA]</scope>
    <source>
        <strain evidence="2 3">DSM 45511</strain>
    </source>
</reference>
<keyword evidence="1" id="KW-0472">Membrane</keyword>
<keyword evidence="3" id="KW-1185">Reference proteome</keyword>
<protein>
    <submittedName>
        <fullName evidence="2">Intracellular septation protein A</fullName>
    </submittedName>
</protein>
<dbReference type="AlphaFoldDB" id="A0A543FWS5"/>
<feature type="transmembrane region" description="Helical" evidence="1">
    <location>
        <begin position="70"/>
        <end position="89"/>
    </location>
</feature>